<dbReference type="Gene3D" id="3.60.15.10">
    <property type="entry name" value="Ribonuclease Z/Hydroxyacylglutathione hydrolase-like"/>
    <property type="match status" value="1"/>
</dbReference>
<protein>
    <recommendedName>
        <fullName evidence="1">Metallo-beta-lactamase domain-containing protein</fullName>
    </recommendedName>
</protein>
<dbReference type="InterPro" id="IPR050114">
    <property type="entry name" value="UPF0173_UPF0282_UlaG_hydrolase"/>
</dbReference>
<dbReference type="PANTHER" id="PTHR43546">
    <property type="entry name" value="UPF0173 METAL-DEPENDENT HYDROLASE MJ1163-RELATED"/>
    <property type="match status" value="1"/>
</dbReference>
<comment type="caution">
    <text evidence="2">The sequence shown here is derived from an EMBL/GenBank/DDBJ whole genome shotgun (WGS) entry which is preliminary data.</text>
</comment>
<accession>A0ABQ4CYQ0</accession>
<sequence length="264" mass="28812">MDPTIGASVTFVGNATTVLRLGEFTLLTDPNFVPAGSRVHLGYGAFTRRLRGPAFGIEELPPLDAVLLSHLHGDHFDGVARDKLPHDLTIVTTPQATGRLRRWNFTDVHGLPTWRTHSRERNGQSLRITAVPGRHGPGLVDRLLPDVMGSVVDLETEGTNRLRLYITGDTVLRPVLAEIPRRYGDIDAMIIHLGGTRLAGLLLTMNGRQGAELTRLIRPALTVPVHYDDYSVFTSPLADFVARAGDVAAVHPIARGDTLPLPVR</sequence>
<dbReference type="EMBL" id="BONE01000061">
    <property type="protein sequence ID" value="GIF76427.1"/>
    <property type="molecule type" value="Genomic_DNA"/>
</dbReference>
<organism evidence="2 3">
    <name type="scientific">Asanoa siamensis</name>
    <dbReference type="NCBI Taxonomy" id="926357"/>
    <lineage>
        <taxon>Bacteria</taxon>
        <taxon>Bacillati</taxon>
        <taxon>Actinomycetota</taxon>
        <taxon>Actinomycetes</taxon>
        <taxon>Micromonosporales</taxon>
        <taxon>Micromonosporaceae</taxon>
        <taxon>Asanoa</taxon>
    </lineage>
</organism>
<dbReference type="InterPro" id="IPR036866">
    <property type="entry name" value="RibonucZ/Hydroxyglut_hydro"/>
</dbReference>
<keyword evidence="3" id="KW-1185">Reference proteome</keyword>
<reference evidence="2 3" key="1">
    <citation type="submission" date="2021-01" db="EMBL/GenBank/DDBJ databases">
        <title>Whole genome shotgun sequence of Asanoa siamensis NBRC 107932.</title>
        <authorList>
            <person name="Komaki H."/>
            <person name="Tamura T."/>
        </authorList>
    </citation>
    <scope>NUCLEOTIDE SEQUENCE [LARGE SCALE GENOMIC DNA]</scope>
    <source>
        <strain evidence="2 3">NBRC 107932</strain>
    </source>
</reference>
<evidence type="ECO:0000313" key="2">
    <source>
        <dbReference type="EMBL" id="GIF76427.1"/>
    </source>
</evidence>
<dbReference type="Proteomes" id="UP000604117">
    <property type="component" value="Unassembled WGS sequence"/>
</dbReference>
<dbReference type="PANTHER" id="PTHR43546:SF7">
    <property type="entry name" value="METALLO-BETA-LACTAMASE DOMAIN-CONTAINING PROTEIN"/>
    <property type="match status" value="1"/>
</dbReference>
<dbReference type="SUPFAM" id="SSF56281">
    <property type="entry name" value="Metallo-hydrolase/oxidoreductase"/>
    <property type="match status" value="1"/>
</dbReference>
<proteinExistence type="predicted"/>
<evidence type="ECO:0000259" key="1">
    <source>
        <dbReference type="Pfam" id="PF12706"/>
    </source>
</evidence>
<evidence type="ECO:0000313" key="3">
    <source>
        <dbReference type="Proteomes" id="UP000604117"/>
    </source>
</evidence>
<feature type="domain" description="Metallo-beta-lactamase" evidence="1">
    <location>
        <begin position="48"/>
        <end position="227"/>
    </location>
</feature>
<dbReference type="RefSeq" id="WP_203717302.1">
    <property type="nucleotide sequence ID" value="NZ_BONE01000061.1"/>
</dbReference>
<dbReference type="Pfam" id="PF12706">
    <property type="entry name" value="Lactamase_B_2"/>
    <property type="match status" value="1"/>
</dbReference>
<dbReference type="InterPro" id="IPR001279">
    <property type="entry name" value="Metallo-B-lactamas"/>
</dbReference>
<gene>
    <name evidence="2" type="ORF">Asi02nite_59450</name>
</gene>
<name>A0ABQ4CYQ0_9ACTN</name>